<protein>
    <submittedName>
        <fullName evidence="1">Uncharacterized protein</fullName>
    </submittedName>
</protein>
<gene>
    <name evidence="1" type="ORF">PCANC_23466</name>
</gene>
<evidence type="ECO:0000313" key="2">
    <source>
        <dbReference type="Proteomes" id="UP000235388"/>
    </source>
</evidence>
<organism evidence="1 2">
    <name type="scientific">Puccinia coronata f. sp. avenae</name>
    <dbReference type="NCBI Taxonomy" id="200324"/>
    <lineage>
        <taxon>Eukaryota</taxon>
        <taxon>Fungi</taxon>
        <taxon>Dikarya</taxon>
        <taxon>Basidiomycota</taxon>
        <taxon>Pucciniomycotina</taxon>
        <taxon>Pucciniomycetes</taxon>
        <taxon>Pucciniales</taxon>
        <taxon>Pucciniaceae</taxon>
        <taxon>Puccinia</taxon>
    </lineage>
</organism>
<accession>A0A2N5TUE2</accession>
<reference evidence="1 2" key="1">
    <citation type="submission" date="2017-11" db="EMBL/GenBank/DDBJ databases">
        <title>De novo assembly and phasing of dikaryotic genomes from two isolates of Puccinia coronata f. sp. avenae, the causal agent of oat crown rust.</title>
        <authorList>
            <person name="Miller M.E."/>
            <person name="Zhang Y."/>
            <person name="Omidvar V."/>
            <person name="Sperschneider J."/>
            <person name="Schwessinger B."/>
            <person name="Raley C."/>
            <person name="Palmer J.M."/>
            <person name="Garnica D."/>
            <person name="Upadhyaya N."/>
            <person name="Rathjen J."/>
            <person name="Taylor J.M."/>
            <person name="Park R.F."/>
            <person name="Dodds P.N."/>
            <person name="Hirsch C.D."/>
            <person name="Kianian S.F."/>
            <person name="Figueroa M."/>
        </authorList>
    </citation>
    <scope>NUCLEOTIDE SEQUENCE [LARGE SCALE GENOMIC DNA]</scope>
    <source>
        <strain evidence="1">12NC29</strain>
    </source>
</reference>
<dbReference type="AlphaFoldDB" id="A0A2N5TUE2"/>
<dbReference type="Proteomes" id="UP000235388">
    <property type="component" value="Unassembled WGS sequence"/>
</dbReference>
<name>A0A2N5TUE2_9BASI</name>
<keyword evidence="2" id="KW-1185">Reference proteome</keyword>
<proteinExistence type="predicted"/>
<sequence>MPPADPSTVSRPFILEFNAGRFFQLLQSLTEHANAPDGPTLFPAACWMVYDGSLRLGPQATVAEPLARWIHSQSGSLACGNAAEMHMAAEKV</sequence>
<dbReference type="EMBL" id="PGCJ01000421">
    <property type="protein sequence ID" value="PLW29110.1"/>
    <property type="molecule type" value="Genomic_DNA"/>
</dbReference>
<evidence type="ECO:0000313" key="1">
    <source>
        <dbReference type="EMBL" id="PLW29110.1"/>
    </source>
</evidence>
<comment type="caution">
    <text evidence="1">The sequence shown here is derived from an EMBL/GenBank/DDBJ whole genome shotgun (WGS) entry which is preliminary data.</text>
</comment>